<proteinExistence type="inferred from homology"/>
<dbReference type="EMBL" id="CABPSM010000001">
    <property type="protein sequence ID" value="VVD64416.1"/>
    <property type="molecule type" value="Genomic_DNA"/>
</dbReference>
<protein>
    <submittedName>
        <fullName evidence="6">LysR family transcriptional regulator</fullName>
    </submittedName>
</protein>
<dbReference type="Pfam" id="PF00126">
    <property type="entry name" value="HTH_1"/>
    <property type="match status" value="1"/>
</dbReference>
<evidence type="ECO:0000313" key="7">
    <source>
        <dbReference type="Proteomes" id="UP000343317"/>
    </source>
</evidence>
<dbReference type="InterPro" id="IPR000847">
    <property type="entry name" value="LysR_HTH_N"/>
</dbReference>
<gene>
    <name evidence="6" type="ORF">PHO31112_00283</name>
</gene>
<feature type="domain" description="HTH lysR-type" evidence="5">
    <location>
        <begin position="20"/>
        <end position="72"/>
    </location>
</feature>
<keyword evidence="7" id="KW-1185">Reference proteome</keyword>
<dbReference type="PANTHER" id="PTHR30537">
    <property type="entry name" value="HTH-TYPE TRANSCRIPTIONAL REGULATOR"/>
    <property type="match status" value="1"/>
</dbReference>
<keyword evidence="2" id="KW-0805">Transcription regulation</keyword>
<dbReference type="Gene3D" id="3.40.190.10">
    <property type="entry name" value="Periplasmic binding protein-like II"/>
    <property type="match status" value="2"/>
</dbReference>
<dbReference type="InterPro" id="IPR005119">
    <property type="entry name" value="LysR_subst-bd"/>
</dbReference>
<dbReference type="FunFam" id="1.10.10.10:FF:000001">
    <property type="entry name" value="LysR family transcriptional regulator"/>
    <property type="match status" value="1"/>
</dbReference>
<evidence type="ECO:0000256" key="4">
    <source>
        <dbReference type="ARBA" id="ARBA00023163"/>
    </source>
</evidence>
<dbReference type="SUPFAM" id="SSF46785">
    <property type="entry name" value="Winged helix' DNA-binding domain"/>
    <property type="match status" value="1"/>
</dbReference>
<dbReference type="GO" id="GO:0003677">
    <property type="term" value="F:DNA binding"/>
    <property type="evidence" value="ECO:0007669"/>
    <property type="project" value="UniProtKB-KW"/>
</dbReference>
<keyword evidence="4" id="KW-0804">Transcription</keyword>
<comment type="similarity">
    <text evidence="1">Belongs to the LysR transcriptional regulatory family.</text>
</comment>
<dbReference type="SUPFAM" id="SSF53850">
    <property type="entry name" value="Periplasmic binding protein-like II"/>
    <property type="match status" value="1"/>
</dbReference>
<evidence type="ECO:0000313" key="6">
    <source>
        <dbReference type="EMBL" id="VVD64416.1"/>
    </source>
</evidence>
<evidence type="ECO:0000259" key="5">
    <source>
        <dbReference type="PROSITE" id="PS50931"/>
    </source>
</evidence>
<dbReference type="GO" id="GO:0003700">
    <property type="term" value="F:DNA-binding transcription factor activity"/>
    <property type="evidence" value="ECO:0007669"/>
    <property type="project" value="InterPro"/>
</dbReference>
<dbReference type="PANTHER" id="PTHR30537:SF5">
    <property type="entry name" value="HTH-TYPE TRANSCRIPTIONAL ACTIVATOR TTDR-RELATED"/>
    <property type="match status" value="1"/>
</dbReference>
<reference evidence="6 7" key="1">
    <citation type="submission" date="2019-08" db="EMBL/GenBank/DDBJ databases">
        <authorList>
            <person name="Peeters C."/>
        </authorList>
    </citation>
    <scope>NUCLEOTIDE SEQUENCE [LARGE SCALE GENOMIC DNA]</scope>
    <source>
        <strain evidence="6 7">LMG 31112</strain>
    </source>
</reference>
<keyword evidence="3" id="KW-0238">DNA-binding</keyword>
<dbReference type="Gene3D" id="1.10.10.10">
    <property type="entry name" value="Winged helix-like DNA-binding domain superfamily/Winged helix DNA-binding domain"/>
    <property type="match status" value="1"/>
</dbReference>
<dbReference type="InterPro" id="IPR058163">
    <property type="entry name" value="LysR-type_TF_proteobact-type"/>
</dbReference>
<organism evidence="6 7">
    <name type="scientific">Pandoraea horticolens</name>
    <dbReference type="NCBI Taxonomy" id="2508298"/>
    <lineage>
        <taxon>Bacteria</taxon>
        <taxon>Pseudomonadati</taxon>
        <taxon>Pseudomonadota</taxon>
        <taxon>Betaproteobacteria</taxon>
        <taxon>Burkholderiales</taxon>
        <taxon>Burkholderiaceae</taxon>
        <taxon>Pandoraea</taxon>
    </lineage>
</organism>
<evidence type="ECO:0000256" key="1">
    <source>
        <dbReference type="ARBA" id="ARBA00009437"/>
    </source>
</evidence>
<dbReference type="AlphaFoldDB" id="A0A5E4RM72"/>
<sequence>MNALAGLIHMQLDSSVLGALRCFEAAARLLSFTQASRSLNLTQSAVSQQIRHLEERLGYRLFVRQARSLKLTGKGEVLFEVTTRALGDIQATLQRLGLSNAPLQVSCLPSFALQWLMPRLTEFHRQEPDVSVRLRAEFQSVDRQSMRVEDIDVAVRYDPTTYSEVRADVLLDEYLVAVATPEYLAAHPGLADATSLDGVVFLHDASPWVGAAEFVEWRTWMRVNCPDGPRHIDGPQFNLSSLALAAALSHQGVAMGRTALVYDDIRSGRLVAIMGKPVKAPARYVLLSRDPHDRRTLIFSDWIKRECHRFDIERHRLLQE</sequence>
<dbReference type="Pfam" id="PF03466">
    <property type="entry name" value="LysR_substrate"/>
    <property type="match status" value="1"/>
</dbReference>
<dbReference type="Proteomes" id="UP000343317">
    <property type="component" value="Unassembled WGS sequence"/>
</dbReference>
<name>A0A5E4RM72_9BURK</name>
<accession>A0A5E4RM72</accession>
<dbReference type="PRINTS" id="PR00039">
    <property type="entry name" value="HTHLYSR"/>
</dbReference>
<dbReference type="InterPro" id="IPR036390">
    <property type="entry name" value="WH_DNA-bd_sf"/>
</dbReference>
<dbReference type="PROSITE" id="PS50931">
    <property type="entry name" value="HTH_LYSR"/>
    <property type="match status" value="1"/>
</dbReference>
<evidence type="ECO:0000256" key="2">
    <source>
        <dbReference type="ARBA" id="ARBA00023015"/>
    </source>
</evidence>
<dbReference type="InterPro" id="IPR036388">
    <property type="entry name" value="WH-like_DNA-bd_sf"/>
</dbReference>
<evidence type="ECO:0000256" key="3">
    <source>
        <dbReference type="ARBA" id="ARBA00023125"/>
    </source>
</evidence>